<dbReference type="EMBL" id="CP007481">
    <property type="protein sequence ID" value="AHX11845.1"/>
    <property type="molecule type" value="Genomic_DNA"/>
</dbReference>
<gene>
    <name evidence="1" type="ORF">NHE_0926</name>
</gene>
<accession>X5HMW6</accession>
<dbReference type="HOGENOM" id="CLU_3254667_0_0_5"/>
<sequence>MTSTNRISYPDEECIRGTKILYRRILRFFYDSFKFYFRQRKL</sequence>
<dbReference type="AlphaFoldDB" id="X5HMW6"/>
<keyword evidence="2" id="KW-1185">Reference proteome</keyword>
<reference evidence="1 2" key="1">
    <citation type="submission" date="2014-03" db="EMBL/GenBank/DDBJ databases">
        <title>Sequencing and Comparison of Genomes and Transcriptome Profiles of Human Ehrlichiosis Agents.</title>
        <authorList>
            <person name="Lin M."/>
            <person name="Daugherty S.C."/>
            <person name="Nagaraj S."/>
            <person name="Cheng Z."/>
            <person name="Xiong Q."/>
            <person name="Lin F.-Y."/>
            <person name="Sengamalay N."/>
            <person name="Ott S."/>
            <person name="Godinez A."/>
            <person name="Tallon L.J."/>
            <person name="Sadzewicz L."/>
            <person name="Fraser C.M."/>
            <person name="Dunning Hotopp J.C."/>
            <person name="Rikihisa Y."/>
        </authorList>
    </citation>
    <scope>NUCLEOTIDE SEQUENCE [LARGE SCALE GENOMIC DNA]</scope>
    <source>
        <strain evidence="1 2">Oregon</strain>
    </source>
</reference>
<organism evidence="1 2">
    <name type="scientific">Neorickettsia helminthoeca str. Oregon</name>
    <dbReference type="NCBI Taxonomy" id="1286528"/>
    <lineage>
        <taxon>Bacteria</taxon>
        <taxon>Pseudomonadati</taxon>
        <taxon>Pseudomonadota</taxon>
        <taxon>Alphaproteobacteria</taxon>
        <taxon>Rickettsiales</taxon>
        <taxon>Anaplasmataceae</taxon>
        <taxon>Neorickettsia</taxon>
    </lineage>
</organism>
<evidence type="ECO:0000313" key="2">
    <source>
        <dbReference type="Proteomes" id="UP000023755"/>
    </source>
</evidence>
<name>X5HMW6_9RICK</name>
<dbReference type="KEGG" id="nhm:NHE_0926"/>
<dbReference type="Proteomes" id="UP000023755">
    <property type="component" value="Chromosome"/>
</dbReference>
<proteinExistence type="predicted"/>
<evidence type="ECO:0000313" key="1">
    <source>
        <dbReference type="EMBL" id="AHX11845.1"/>
    </source>
</evidence>
<protein>
    <submittedName>
        <fullName evidence="1">Uncharacterized protein</fullName>
    </submittedName>
</protein>